<comment type="caution">
    <text evidence="1">The sequence shown here is derived from an EMBL/GenBank/DDBJ whole genome shotgun (WGS) entry which is preliminary data.</text>
</comment>
<evidence type="ECO:0000313" key="2">
    <source>
        <dbReference type="Proteomes" id="UP000295484"/>
    </source>
</evidence>
<reference evidence="1 2" key="1">
    <citation type="submission" date="2019-03" db="EMBL/GenBank/DDBJ databases">
        <title>Genomic Encyclopedia of Type Strains, Phase IV (KMG-IV): sequencing the most valuable type-strain genomes for metagenomic binning, comparative biology and taxonomic classification.</title>
        <authorList>
            <person name="Goeker M."/>
        </authorList>
    </citation>
    <scope>NUCLEOTIDE SEQUENCE [LARGE SCALE GENOMIC DNA]</scope>
    <source>
        <strain evidence="1 2">JA181</strain>
    </source>
</reference>
<dbReference type="EMBL" id="SOEB01000058">
    <property type="protein sequence ID" value="TDX19618.1"/>
    <property type="molecule type" value="Genomic_DNA"/>
</dbReference>
<dbReference type="Proteomes" id="UP000295484">
    <property type="component" value="Unassembled WGS sequence"/>
</dbReference>
<proteinExistence type="predicted"/>
<name>A0A4R8F834_9RHOB</name>
<organism evidence="1 2">
    <name type="scientific">Rhodovulum visakhapatnamense</name>
    <dbReference type="NCBI Taxonomy" id="364297"/>
    <lineage>
        <taxon>Bacteria</taxon>
        <taxon>Pseudomonadati</taxon>
        <taxon>Pseudomonadota</taxon>
        <taxon>Alphaproteobacteria</taxon>
        <taxon>Rhodobacterales</taxon>
        <taxon>Paracoccaceae</taxon>
        <taxon>Rhodovulum</taxon>
    </lineage>
</organism>
<dbReference type="RefSeq" id="WP_134079791.1">
    <property type="nucleotide sequence ID" value="NZ_SOEB01000058.1"/>
</dbReference>
<evidence type="ECO:0000313" key="1">
    <source>
        <dbReference type="EMBL" id="TDX19618.1"/>
    </source>
</evidence>
<dbReference type="AlphaFoldDB" id="A0A4R8F834"/>
<gene>
    <name evidence="1" type="ORF">EV657_1583</name>
</gene>
<accession>A0A4R8F834</accession>
<protein>
    <submittedName>
        <fullName evidence="1">Uncharacterized protein</fullName>
    </submittedName>
</protein>
<sequence>MDTSGDRILGLLVQCRFDNGELNMFTGLGSVEWEGVTYLGAAGQMLRIGEAQETSGGEMPGLTLTLAGLDPEVVALAELEEFQRRRVTLRLALFDPEGRIEAADVLWDGLADTLDSDDGPEAATATLACEERAMDLGRKRPFYYLPEDQQRRFPGDRFFDLVQAIQNREDTWGR</sequence>